<gene>
    <name evidence="1" type="ORF">SAMN04488542_11962</name>
</gene>
<dbReference type="RefSeq" id="WP_091232632.1">
    <property type="nucleotide sequence ID" value="NZ_FNBG01000019.1"/>
</dbReference>
<reference evidence="1 2" key="1">
    <citation type="submission" date="2016-10" db="EMBL/GenBank/DDBJ databases">
        <authorList>
            <person name="de Groot N.N."/>
        </authorList>
    </citation>
    <scope>NUCLEOTIDE SEQUENCE [LARGE SCALE GENOMIC DNA]</scope>
    <source>
        <strain evidence="1 2">DSM 28129</strain>
    </source>
</reference>
<dbReference type="PROSITE" id="PS51257">
    <property type="entry name" value="PROKAR_LIPOPROTEIN"/>
    <property type="match status" value="1"/>
</dbReference>
<dbReference type="STRING" id="670482.SAMN04488542_11962"/>
<dbReference type="Proteomes" id="UP000198972">
    <property type="component" value="Unassembled WGS sequence"/>
</dbReference>
<dbReference type="OrthoDB" id="9787283at2"/>
<evidence type="ECO:0000313" key="2">
    <source>
        <dbReference type="Proteomes" id="UP000198972"/>
    </source>
</evidence>
<proteinExistence type="predicted"/>
<accession>A0A1G7PPJ8</accession>
<sequence length="60" mass="6804">MRIRLTALLVVTLVVTMLFSACSSTKETLQYEGDRQMQAALKVMTNTSERSFKENYGDLL</sequence>
<organism evidence="1 2">
    <name type="scientific">Fontibacillus panacisegetis</name>
    <dbReference type="NCBI Taxonomy" id="670482"/>
    <lineage>
        <taxon>Bacteria</taxon>
        <taxon>Bacillati</taxon>
        <taxon>Bacillota</taxon>
        <taxon>Bacilli</taxon>
        <taxon>Bacillales</taxon>
        <taxon>Paenibacillaceae</taxon>
        <taxon>Fontibacillus</taxon>
    </lineage>
</organism>
<dbReference type="EMBL" id="FNBG01000019">
    <property type="protein sequence ID" value="SDF88207.1"/>
    <property type="molecule type" value="Genomic_DNA"/>
</dbReference>
<evidence type="ECO:0000313" key="1">
    <source>
        <dbReference type="EMBL" id="SDF88207.1"/>
    </source>
</evidence>
<dbReference type="AlphaFoldDB" id="A0A1G7PPJ8"/>
<keyword evidence="2" id="KW-1185">Reference proteome</keyword>
<name>A0A1G7PPJ8_9BACL</name>
<protein>
    <submittedName>
        <fullName evidence="1">Uncharacterized protein</fullName>
    </submittedName>
</protein>